<organism evidence="2 3">
    <name type="scientific">Sesamum alatum</name>
    <dbReference type="NCBI Taxonomy" id="300844"/>
    <lineage>
        <taxon>Eukaryota</taxon>
        <taxon>Viridiplantae</taxon>
        <taxon>Streptophyta</taxon>
        <taxon>Embryophyta</taxon>
        <taxon>Tracheophyta</taxon>
        <taxon>Spermatophyta</taxon>
        <taxon>Magnoliopsida</taxon>
        <taxon>eudicotyledons</taxon>
        <taxon>Gunneridae</taxon>
        <taxon>Pentapetalae</taxon>
        <taxon>asterids</taxon>
        <taxon>lamiids</taxon>
        <taxon>Lamiales</taxon>
        <taxon>Pedaliaceae</taxon>
        <taxon>Sesamum</taxon>
    </lineage>
</organism>
<feature type="compositionally biased region" description="Acidic residues" evidence="1">
    <location>
        <begin position="129"/>
        <end position="139"/>
    </location>
</feature>
<evidence type="ECO:0000313" key="3">
    <source>
        <dbReference type="Proteomes" id="UP001293254"/>
    </source>
</evidence>
<reference evidence="2" key="1">
    <citation type="submission" date="2020-06" db="EMBL/GenBank/DDBJ databases">
        <authorList>
            <person name="Li T."/>
            <person name="Hu X."/>
            <person name="Zhang T."/>
            <person name="Song X."/>
            <person name="Zhang H."/>
            <person name="Dai N."/>
            <person name="Sheng W."/>
            <person name="Hou X."/>
            <person name="Wei L."/>
        </authorList>
    </citation>
    <scope>NUCLEOTIDE SEQUENCE</scope>
    <source>
        <strain evidence="2">3651</strain>
        <tissue evidence="2">Leaf</tissue>
    </source>
</reference>
<feature type="compositionally biased region" description="Gly residues" evidence="1">
    <location>
        <begin position="95"/>
        <end position="105"/>
    </location>
</feature>
<dbReference type="EMBL" id="JACGWO010000010">
    <property type="protein sequence ID" value="KAK4417025.1"/>
    <property type="molecule type" value="Genomic_DNA"/>
</dbReference>
<comment type="caution">
    <text evidence="2">The sequence shown here is derived from an EMBL/GenBank/DDBJ whole genome shotgun (WGS) entry which is preliminary data.</text>
</comment>
<name>A0AAE1XS86_9LAMI</name>
<evidence type="ECO:0000256" key="1">
    <source>
        <dbReference type="SAM" id="MobiDB-lite"/>
    </source>
</evidence>
<evidence type="ECO:0000313" key="2">
    <source>
        <dbReference type="EMBL" id="KAK4417025.1"/>
    </source>
</evidence>
<feature type="compositionally biased region" description="Polar residues" evidence="1">
    <location>
        <begin position="17"/>
        <end position="29"/>
    </location>
</feature>
<feature type="compositionally biased region" description="Basic and acidic residues" evidence="1">
    <location>
        <begin position="62"/>
        <end position="82"/>
    </location>
</feature>
<accession>A0AAE1XS86</accession>
<protein>
    <submittedName>
        <fullName evidence="2">Uncharacterized protein</fullName>
    </submittedName>
</protein>
<dbReference type="AlphaFoldDB" id="A0AAE1XS86"/>
<gene>
    <name evidence="2" type="ORF">Salat_2528000</name>
</gene>
<feature type="compositionally biased region" description="Basic and acidic residues" evidence="1">
    <location>
        <begin position="107"/>
        <end position="128"/>
    </location>
</feature>
<dbReference type="Proteomes" id="UP001293254">
    <property type="component" value="Unassembled WGS sequence"/>
</dbReference>
<proteinExistence type="predicted"/>
<keyword evidence="3" id="KW-1185">Reference proteome</keyword>
<feature type="region of interest" description="Disordered" evidence="1">
    <location>
        <begin position="17"/>
        <end position="172"/>
    </location>
</feature>
<sequence length="231" mass="25221">MISSKLPRRWILRLTVSTGSQRLNNGHENSASSRRRARHSRRNGELPQNQPIRQAQCTFPKPPDEKHGNPIAEPRFHEPSGEEERDDDQPYNLVGEGGEGGGEGEGLGDHGDREADERPSADGQRAENEAGDGGDEDGEERPGVGSDYLGFWDGEAEDEAQGGADEKGYRSDAFPLEYEGAAAKSGGGGMGERSRGWEGEVGADIGFWSVVESWAEMWRERCIVEMVGLTH</sequence>
<feature type="compositionally biased region" description="Polar residues" evidence="1">
    <location>
        <begin position="46"/>
        <end position="57"/>
    </location>
</feature>
<reference evidence="2" key="2">
    <citation type="journal article" date="2024" name="Plant">
        <title>Genomic evolution and insights into agronomic trait innovations of Sesamum species.</title>
        <authorList>
            <person name="Miao H."/>
            <person name="Wang L."/>
            <person name="Qu L."/>
            <person name="Liu H."/>
            <person name="Sun Y."/>
            <person name="Le M."/>
            <person name="Wang Q."/>
            <person name="Wei S."/>
            <person name="Zheng Y."/>
            <person name="Lin W."/>
            <person name="Duan Y."/>
            <person name="Cao H."/>
            <person name="Xiong S."/>
            <person name="Wang X."/>
            <person name="Wei L."/>
            <person name="Li C."/>
            <person name="Ma Q."/>
            <person name="Ju M."/>
            <person name="Zhao R."/>
            <person name="Li G."/>
            <person name="Mu C."/>
            <person name="Tian Q."/>
            <person name="Mei H."/>
            <person name="Zhang T."/>
            <person name="Gao T."/>
            <person name="Zhang H."/>
        </authorList>
    </citation>
    <scope>NUCLEOTIDE SEQUENCE</scope>
    <source>
        <strain evidence="2">3651</strain>
    </source>
</reference>